<evidence type="ECO:0000259" key="8">
    <source>
        <dbReference type="PROSITE" id="PS50928"/>
    </source>
</evidence>
<feature type="transmembrane region" description="Helical" evidence="7">
    <location>
        <begin position="272"/>
        <end position="298"/>
    </location>
</feature>
<evidence type="ECO:0000256" key="4">
    <source>
        <dbReference type="ARBA" id="ARBA00022692"/>
    </source>
</evidence>
<evidence type="ECO:0000256" key="6">
    <source>
        <dbReference type="ARBA" id="ARBA00023136"/>
    </source>
</evidence>
<feature type="transmembrane region" description="Helical" evidence="7">
    <location>
        <begin position="12"/>
        <end position="31"/>
    </location>
</feature>
<dbReference type="EMBL" id="LPWH01000002">
    <property type="protein sequence ID" value="POR05455.1"/>
    <property type="molecule type" value="Genomic_DNA"/>
</dbReference>
<proteinExistence type="inferred from homology"/>
<evidence type="ECO:0000256" key="1">
    <source>
        <dbReference type="ARBA" id="ARBA00004651"/>
    </source>
</evidence>
<reference evidence="10" key="1">
    <citation type="submission" date="2015-12" db="EMBL/GenBank/DDBJ databases">
        <authorList>
            <person name="Lodha T.D."/>
            <person name="Chintalapati S."/>
            <person name="Chintalapati V.R."/>
            <person name="Sravanthi T."/>
        </authorList>
    </citation>
    <scope>NUCLEOTIDE SEQUENCE [LARGE SCALE GENOMIC DNA]</scope>
    <source>
        <strain evidence="10">JC133</strain>
    </source>
</reference>
<feature type="transmembrane region" description="Helical" evidence="7">
    <location>
        <begin position="100"/>
        <end position="121"/>
    </location>
</feature>
<dbReference type="PANTHER" id="PTHR43163:SF6">
    <property type="entry name" value="DIPEPTIDE TRANSPORT SYSTEM PERMEASE PROTEIN DPPB-RELATED"/>
    <property type="match status" value="1"/>
</dbReference>
<dbReference type="RefSeq" id="WP_103679091.1">
    <property type="nucleotide sequence ID" value="NZ_LPWH01000002.1"/>
</dbReference>
<evidence type="ECO:0000256" key="5">
    <source>
        <dbReference type="ARBA" id="ARBA00022989"/>
    </source>
</evidence>
<dbReference type="SUPFAM" id="SSF161098">
    <property type="entry name" value="MetI-like"/>
    <property type="match status" value="1"/>
</dbReference>
<dbReference type="InterPro" id="IPR035906">
    <property type="entry name" value="MetI-like_sf"/>
</dbReference>
<keyword evidence="10" id="KW-1185">Reference proteome</keyword>
<evidence type="ECO:0000256" key="3">
    <source>
        <dbReference type="ARBA" id="ARBA00022475"/>
    </source>
</evidence>
<dbReference type="PANTHER" id="PTHR43163">
    <property type="entry name" value="DIPEPTIDE TRANSPORT SYSTEM PERMEASE PROTEIN DPPB-RELATED"/>
    <property type="match status" value="1"/>
</dbReference>
<dbReference type="PROSITE" id="PS50928">
    <property type="entry name" value="ABC_TM1"/>
    <property type="match status" value="1"/>
</dbReference>
<comment type="subcellular location">
    <subcellularLocation>
        <location evidence="1 7">Cell membrane</location>
        <topology evidence="1 7">Multi-pass membrane protein</topology>
    </subcellularLocation>
</comment>
<comment type="caution">
    <text evidence="9">The sequence shown here is derived from an EMBL/GenBank/DDBJ whole genome shotgun (WGS) entry which is preliminary data.</text>
</comment>
<keyword evidence="5 7" id="KW-1133">Transmembrane helix</keyword>
<evidence type="ECO:0000256" key="2">
    <source>
        <dbReference type="ARBA" id="ARBA00022448"/>
    </source>
</evidence>
<dbReference type="InterPro" id="IPR045621">
    <property type="entry name" value="BPD_transp_1_N"/>
</dbReference>
<accession>A0A2S4K120</accession>
<dbReference type="Proteomes" id="UP000237350">
    <property type="component" value="Unassembled WGS sequence"/>
</dbReference>
<feature type="domain" description="ABC transmembrane type-1" evidence="8">
    <location>
        <begin position="94"/>
        <end position="291"/>
    </location>
</feature>
<feature type="transmembrane region" description="Helical" evidence="7">
    <location>
        <begin position="168"/>
        <end position="185"/>
    </location>
</feature>
<dbReference type="GO" id="GO:0005886">
    <property type="term" value="C:plasma membrane"/>
    <property type="evidence" value="ECO:0007669"/>
    <property type="project" value="UniProtKB-SubCell"/>
</dbReference>
<dbReference type="Pfam" id="PF00528">
    <property type="entry name" value="BPD_transp_1"/>
    <property type="match status" value="1"/>
</dbReference>
<dbReference type="Pfam" id="PF19300">
    <property type="entry name" value="BPD_transp_1_N"/>
    <property type="match status" value="1"/>
</dbReference>
<keyword evidence="6 7" id="KW-0472">Membrane</keyword>
<dbReference type="Gene3D" id="1.10.3720.10">
    <property type="entry name" value="MetI-like"/>
    <property type="match status" value="1"/>
</dbReference>
<name>A0A2S4K120_9SPIO</name>
<evidence type="ECO:0000256" key="7">
    <source>
        <dbReference type="RuleBase" id="RU363032"/>
    </source>
</evidence>
<comment type="similarity">
    <text evidence="7">Belongs to the binding-protein-dependent transport system permease family.</text>
</comment>
<gene>
    <name evidence="9" type="ORF">AU468_00845</name>
</gene>
<keyword evidence="3" id="KW-1003">Cell membrane</keyword>
<dbReference type="OrthoDB" id="9806409at2"/>
<dbReference type="CDD" id="cd06261">
    <property type="entry name" value="TM_PBP2"/>
    <property type="match status" value="1"/>
</dbReference>
<dbReference type="InterPro" id="IPR000515">
    <property type="entry name" value="MetI-like"/>
</dbReference>
<dbReference type="GO" id="GO:0055085">
    <property type="term" value="P:transmembrane transport"/>
    <property type="evidence" value="ECO:0007669"/>
    <property type="project" value="InterPro"/>
</dbReference>
<keyword evidence="4 7" id="KW-0812">Transmembrane</keyword>
<evidence type="ECO:0000313" key="9">
    <source>
        <dbReference type="EMBL" id="POR05455.1"/>
    </source>
</evidence>
<feature type="transmembrane region" description="Helical" evidence="7">
    <location>
        <begin position="133"/>
        <end position="156"/>
    </location>
</feature>
<feature type="transmembrane region" description="Helical" evidence="7">
    <location>
        <begin position="226"/>
        <end position="252"/>
    </location>
</feature>
<evidence type="ECO:0000313" key="10">
    <source>
        <dbReference type="Proteomes" id="UP000237350"/>
    </source>
</evidence>
<keyword evidence="2 7" id="KW-0813">Transport</keyword>
<organism evidence="9 10">
    <name type="scientific">Alkalispirochaeta sphaeroplastigenens</name>
    <dbReference type="NCBI Taxonomy" id="1187066"/>
    <lineage>
        <taxon>Bacteria</taxon>
        <taxon>Pseudomonadati</taxon>
        <taxon>Spirochaetota</taxon>
        <taxon>Spirochaetia</taxon>
        <taxon>Spirochaetales</taxon>
        <taxon>Spirochaetaceae</taxon>
        <taxon>Alkalispirochaeta</taxon>
    </lineage>
</organism>
<protein>
    <submittedName>
        <fullName evidence="9">ABC transporter permease</fullName>
    </submittedName>
</protein>
<sequence length="306" mass="34209">MQRYLLSRLIQSILLMIGVLVLVFFIVRLTGDPARLMMPRDASPEEVEVFREAMGFNEPLHHQFFSYLRGALRGDFGRSLHYRSQAMPLVIARLPATLELALAALLFALAISIPLGIIGGSRPGSIWDTLCRAVGLVGQTVPNFWLALMLIVYFSVQLQWFPTFGRDGIRSLVLPAIALGFFPLGKFTRLVRSAVLEVKSEDYIRTAYSKGLLERKILSRHIFRNVAITLVSIVGVQFGYMLGGSIYIESIFAWPGIGRMINEAVQARDFPLVQAIAVFSAGFVVLLNLLTDVAYALIDPRIRYED</sequence>
<dbReference type="AlphaFoldDB" id="A0A2S4K120"/>